<evidence type="ECO:0000313" key="2">
    <source>
        <dbReference type="Proteomes" id="UP000030742"/>
    </source>
</evidence>
<evidence type="ECO:0000313" key="1">
    <source>
        <dbReference type="EMBL" id="ERL92515.1"/>
    </source>
</evidence>
<dbReference type="EMBL" id="KB632327">
    <property type="protein sequence ID" value="ERL92515.1"/>
    <property type="molecule type" value="Genomic_DNA"/>
</dbReference>
<organism evidence="1 2">
    <name type="scientific">Dendroctonus ponderosae</name>
    <name type="common">Mountain pine beetle</name>
    <dbReference type="NCBI Taxonomy" id="77166"/>
    <lineage>
        <taxon>Eukaryota</taxon>
        <taxon>Metazoa</taxon>
        <taxon>Ecdysozoa</taxon>
        <taxon>Arthropoda</taxon>
        <taxon>Hexapoda</taxon>
        <taxon>Insecta</taxon>
        <taxon>Pterygota</taxon>
        <taxon>Neoptera</taxon>
        <taxon>Endopterygota</taxon>
        <taxon>Coleoptera</taxon>
        <taxon>Polyphaga</taxon>
        <taxon>Cucujiformia</taxon>
        <taxon>Curculionidae</taxon>
        <taxon>Scolytinae</taxon>
        <taxon>Dendroctonus</taxon>
    </lineage>
</organism>
<proteinExistence type="predicted"/>
<accession>U4UR30</accession>
<sequence length="153" mass="16834">MVVPVGRSAQQETKQYVGNNLFLSFHKNCSKLVVIGNRCSVEINENFGTVKVIGNDSSVSISKCLGSVEYIGNNGIIHFDRVTSQDQINYIGSNGSLLCKKAKKQSKTHSVQPPRNQTEKKLVVGDKVRFVHSIDINSIDLNDHLTPTLCSCL</sequence>
<gene>
    <name evidence="1" type="ORF">D910_09828</name>
</gene>
<dbReference type="Proteomes" id="UP000030742">
    <property type="component" value="Unassembled WGS sequence"/>
</dbReference>
<reference evidence="1 2" key="1">
    <citation type="journal article" date="2013" name="Genome Biol.">
        <title>Draft genome of the mountain pine beetle, Dendroctonus ponderosae Hopkins, a major forest pest.</title>
        <authorList>
            <person name="Keeling C.I."/>
            <person name="Yuen M.M."/>
            <person name="Liao N.Y."/>
            <person name="Docking T.R."/>
            <person name="Chan S.K."/>
            <person name="Taylor G.A."/>
            <person name="Palmquist D.L."/>
            <person name="Jackman S.D."/>
            <person name="Nguyen A."/>
            <person name="Li M."/>
            <person name="Henderson H."/>
            <person name="Janes J.K."/>
            <person name="Zhao Y."/>
            <person name="Pandoh P."/>
            <person name="Moore R."/>
            <person name="Sperling F.A."/>
            <person name="Huber D.P."/>
            <person name="Birol I."/>
            <person name="Jones S.J."/>
            <person name="Bohlmann J."/>
        </authorList>
    </citation>
    <scope>NUCLEOTIDE SEQUENCE</scope>
</reference>
<dbReference type="STRING" id="77166.U4UR30"/>
<name>U4UR30_DENPD</name>
<protein>
    <submittedName>
        <fullName evidence="1">Uncharacterized protein</fullName>
    </submittedName>
</protein>
<dbReference type="AlphaFoldDB" id="U4UR30"/>